<dbReference type="InterPro" id="IPR020449">
    <property type="entry name" value="Tscrpt_reg_AraC-type_HTH"/>
</dbReference>
<dbReference type="InterPro" id="IPR014710">
    <property type="entry name" value="RmlC-like_jellyroll"/>
</dbReference>
<evidence type="ECO:0000313" key="5">
    <source>
        <dbReference type="EMBL" id="MFD0898974.1"/>
    </source>
</evidence>
<evidence type="ECO:0000256" key="3">
    <source>
        <dbReference type="ARBA" id="ARBA00023163"/>
    </source>
</evidence>
<dbReference type="PROSITE" id="PS01124">
    <property type="entry name" value="HTH_ARAC_FAMILY_2"/>
    <property type="match status" value="1"/>
</dbReference>
<evidence type="ECO:0000259" key="4">
    <source>
        <dbReference type="PROSITE" id="PS01124"/>
    </source>
</evidence>
<organism evidence="5 6">
    <name type="scientific">Actinomadura sediminis</name>
    <dbReference type="NCBI Taxonomy" id="1038904"/>
    <lineage>
        <taxon>Bacteria</taxon>
        <taxon>Bacillati</taxon>
        <taxon>Actinomycetota</taxon>
        <taxon>Actinomycetes</taxon>
        <taxon>Streptosporangiales</taxon>
        <taxon>Thermomonosporaceae</taxon>
        <taxon>Actinomadura</taxon>
    </lineage>
</organism>
<dbReference type="Proteomes" id="UP001596972">
    <property type="component" value="Unassembled WGS sequence"/>
</dbReference>
<dbReference type="CDD" id="cd06124">
    <property type="entry name" value="cupin_NimR-like_N"/>
    <property type="match status" value="1"/>
</dbReference>
<dbReference type="InterPro" id="IPR018060">
    <property type="entry name" value="HTH_AraC"/>
</dbReference>
<dbReference type="InterPro" id="IPR009057">
    <property type="entry name" value="Homeodomain-like_sf"/>
</dbReference>
<dbReference type="SMART" id="SM00342">
    <property type="entry name" value="HTH_ARAC"/>
    <property type="match status" value="1"/>
</dbReference>
<evidence type="ECO:0000313" key="6">
    <source>
        <dbReference type="Proteomes" id="UP001596972"/>
    </source>
</evidence>
<comment type="caution">
    <text evidence="5">The sequence shown here is derived from an EMBL/GenBank/DDBJ whole genome shotgun (WGS) entry which is preliminary data.</text>
</comment>
<keyword evidence="3" id="KW-0804">Transcription</keyword>
<reference evidence="6" key="1">
    <citation type="journal article" date="2019" name="Int. J. Syst. Evol. Microbiol.">
        <title>The Global Catalogue of Microorganisms (GCM) 10K type strain sequencing project: providing services to taxonomists for standard genome sequencing and annotation.</title>
        <authorList>
            <consortium name="The Broad Institute Genomics Platform"/>
            <consortium name="The Broad Institute Genome Sequencing Center for Infectious Disease"/>
            <person name="Wu L."/>
            <person name="Ma J."/>
        </authorList>
    </citation>
    <scope>NUCLEOTIDE SEQUENCE [LARGE SCALE GENOMIC DNA]</scope>
    <source>
        <strain evidence="6">JCM 31202</strain>
    </source>
</reference>
<keyword evidence="6" id="KW-1185">Reference proteome</keyword>
<dbReference type="SUPFAM" id="SSF51182">
    <property type="entry name" value="RmlC-like cupins"/>
    <property type="match status" value="1"/>
</dbReference>
<dbReference type="PANTHER" id="PTHR11019">
    <property type="entry name" value="HTH-TYPE TRANSCRIPTIONAL REGULATOR NIMR"/>
    <property type="match status" value="1"/>
</dbReference>
<keyword evidence="2" id="KW-0238">DNA-binding</keyword>
<dbReference type="PRINTS" id="PR00032">
    <property type="entry name" value="HTHARAC"/>
</dbReference>
<dbReference type="Gene3D" id="2.60.120.10">
    <property type="entry name" value="Jelly Rolls"/>
    <property type="match status" value="1"/>
</dbReference>
<dbReference type="InterPro" id="IPR003313">
    <property type="entry name" value="AraC-bd"/>
</dbReference>
<keyword evidence="1" id="KW-0805">Transcription regulation</keyword>
<dbReference type="EMBL" id="JBHTJA010000001">
    <property type="protein sequence ID" value="MFD0898974.1"/>
    <property type="molecule type" value="Genomic_DNA"/>
</dbReference>
<protein>
    <submittedName>
        <fullName evidence="5">AraC family transcriptional regulator</fullName>
    </submittedName>
</protein>
<dbReference type="SUPFAM" id="SSF46689">
    <property type="entry name" value="Homeodomain-like"/>
    <property type="match status" value="1"/>
</dbReference>
<accession>A0ABW3EHM9</accession>
<dbReference type="InterPro" id="IPR011051">
    <property type="entry name" value="RmlC_Cupin_sf"/>
</dbReference>
<name>A0ABW3EHM9_9ACTN</name>
<dbReference type="RefSeq" id="WP_378295767.1">
    <property type="nucleotide sequence ID" value="NZ_JBHTJA010000001.1"/>
</dbReference>
<feature type="domain" description="HTH araC/xylS-type" evidence="4">
    <location>
        <begin position="143"/>
        <end position="240"/>
    </location>
</feature>
<dbReference type="PROSITE" id="PS00041">
    <property type="entry name" value="HTH_ARAC_FAMILY_1"/>
    <property type="match status" value="1"/>
</dbReference>
<proteinExistence type="predicted"/>
<evidence type="ECO:0000256" key="2">
    <source>
        <dbReference type="ARBA" id="ARBA00023125"/>
    </source>
</evidence>
<dbReference type="PANTHER" id="PTHR11019:SF199">
    <property type="entry name" value="HTH-TYPE TRANSCRIPTIONAL REGULATOR NIMR"/>
    <property type="match status" value="1"/>
</dbReference>
<dbReference type="Gene3D" id="1.10.10.60">
    <property type="entry name" value="Homeodomain-like"/>
    <property type="match status" value="1"/>
</dbReference>
<dbReference type="InterPro" id="IPR018062">
    <property type="entry name" value="HTH_AraC-typ_CS"/>
</dbReference>
<gene>
    <name evidence="5" type="ORF">ACFQ11_01020</name>
</gene>
<dbReference type="Pfam" id="PF12833">
    <property type="entry name" value="HTH_18"/>
    <property type="match status" value="1"/>
</dbReference>
<dbReference type="Pfam" id="PF02311">
    <property type="entry name" value="AraC_binding"/>
    <property type="match status" value="1"/>
</dbReference>
<sequence>MSPTRQPLLRLAHGERVPRHEHPHHQLAYPSHGVLEVSTDAGTWIVPPHRAVWLPTGIAHAHRAHGPTRLRTVNFEVGEPGPGFAGPVVLAVSPLLREVVVALTEDGRDARRRERLRRVALDEIRAVDELPLHLPVPADDRLRAIADALDADPADPRTLAEFGRAVGASERTLSRLFRAQTAMTFPQWRTQVRLHRALILLASGAPVTAVAAECGYAGPSAFIQAFRQAFGTTPGRFGGRRPAEPATAV</sequence>
<evidence type="ECO:0000256" key="1">
    <source>
        <dbReference type="ARBA" id="ARBA00023015"/>
    </source>
</evidence>